<dbReference type="Gene3D" id="3.40.50.300">
    <property type="entry name" value="P-loop containing nucleotide triphosphate hydrolases"/>
    <property type="match status" value="1"/>
</dbReference>
<evidence type="ECO:0008006" key="3">
    <source>
        <dbReference type="Google" id="ProtNLM"/>
    </source>
</evidence>
<evidence type="ECO:0000313" key="2">
    <source>
        <dbReference type="Proteomes" id="UP000177707"/>
    </source>
</evidence>
<gene>
    <name evidence="1" type="ORF">A3A96_01740</name>
</gene>
<comment type="caution">
    <text evidence="1">The sequence shown here is derived from an EMBL/GenBank/DDBJ whole genome shotgun (WGS) entry which is preliminary data.</text>
</comment>
<sequence length="205" mass="23199">MHHANIIISREDCRDYVFDILEKDLNFNIKANPDFLLVETESFSIDHARDLIKWSIGKALVGEIKVSLIIVKSITLEAQNALLKILEESPEGTFIFISLENLGGILPTLVSRVRILNLHKEVNNLEDDAQKFFSSKIKDKLSVIRTLSKKEDKSDIKELIKNLEQIAYQNKASANHIKNVLTAKIFASTRGSSPKMLLEWLSAVL</sequence>
<evidence type="ECO:0000313" key="1">
    <source>
        <dbReference type="EMBL" id="OHB01396.1"/>
    </source>
</evidence>
<dbReference type="SUPFAM" id="SSF52540">
    <property type="entry name" value="P-loop containing nucleoside triphosphate hydrolases"/>
    <property type="match status" value="1"/>
</dbReference>
<dbReference type="InterPro" id="IPR027417">
    <property type="entry name" value="P-loop_NTPase"/>
</dbReference>
<dbReference type="AlphaFoldDB" id="A0A1G2TVS7"/>
<accession>A0A1G2TVS7</accession>
<dbReference type="Proteomes" id="UP000177707">
    <property type="component" value="Unassembled WGS sequence"/>
</dbReference>
<protein>
    <recommendedName>
        <fullName evidence="3">DNA polymerase III subunit delta</fullName>
    </recommendedName>
</protein>
<dbReference type="STRING" id="1802758.A3A96_01740"/>
<dbReference type="Pfam" id="PF13177">
    <property type="entry name" value="DNA_pol3_delta2"/>
    <property type="match status" value="1"/>
</dbReference>
<reference evidence="1 2" key="1">
    <citation type="journal article" date="2016" name="Nat. Commun.">
        <title>Thousands of microbial genomes shed light on interconnected biogeochemical processes in an aquifer system.</title>
        <authorList>
            <person name="Anantharaman K."/>
            <person name="Brown C.T."/>
            <person name="Hug L.A."/>
            <person name="Sharon I."/>
            <person name="Castelle C.J."/>
            <person name="Probst A.J."/>
            <person name="Thomas B.C."/>
            <person name="Singh A."/>
            <person name="Wilkins M.J."/>
            <person name="Karaoz U."/>
            <person name="Brodie E.L."/>
            <person name="Williams K.H."/>
            <person name="Hubbard S.S."/>
            <person name="Banfield J.F."/>
        </authorList>
    </citation>
    <scope>NUCLEOTIDE SEQUENCE [LARGE SCALE GENOMIC DNA]</scope>
</reference>
<organism evidence="1 2">
    <name type="scientific">Candidatus Zambryskibacteria bacterium RIFCSPLOWO2_01_FULL_39_39</name>
    <dbReference type="NCBI Taxonomy" id="1802758"/>
    <lineage>
        <taxon>Bacteria</taxon>
        <taxon>Candidatus Zambryskiibacteriota</taxon>
    </lineage>
</organism>
<name>A0A1G2TVS7_9BACT</name>
<dbReference type="EMBL" id="MHWB01000013">
    <property type="protein sequence ID" value="OHB01396.1"/>
    <property type="molecule type" value="Genomic_DNA"/>
</dbReference>
<proteinExistence type="predicted"/>